<dbReference type="CDD" id="cd03241">
    <property type="entry name" value="ABC_RecN"/>
    <property type="match status" value="1"/>
</dbReference>
<dbReference type="SUPFAM" id="SSF52540">
    <property type="entry name" value="P-loop containing nucleoside triphosphate hydrolases"/>
    <property type="match status" value="1"/>
</dbReference>
<dbReference type="GO" id="GO:0005524">
    <property type="term" value="F:ATP binding"/>
    <property type="evidence" value="ECO:0007669"/>
    <property type="project" value="UniProtKB-KW"/>
</dbReference>
<sequence>AGHALTQRRRAAARVWGPRLATELAPLGMPHAELSFEVGAPEVASDPSGPRPAARIESILGPVALQFTANPGEPARALARIASGGELSRVMLALKSVIESRDRVDLLFFDEVDSGIGGVVAQAVGERLSRLARHRQIVCVTHLPLIAALADHHLSVVKRVDAGRTLARIQPVEHEDRVAEIARMLAGDRVTDTTRKQARELLAHR</sequence>
<feature type="non-terminal residue" evidence="8">
    <location>
        <position position="1"/>
    </location>
</feature>
<dbReference type="Gene3D" id="3.40.50.300">
    <property type="entry name" value="P-loop containing nucleotide triphosphate hydrolases"/>
    <property type="match status" value="1"/>
</dbReference>
<dbReference type="PANTHER" id="PTHR11059:SF0">
    <property type="entry name" value="DNA REPAIR PROTEIN RECN"/>
    <property type="match status" value="1"/>
</dbReference>
<name>A0A849SLI5_UNCEI</name>
<keyword evidence="3" id="KW-0547">Nucleotide-binding</keyword>
<organism evidence="8 9">
    <name type="scientific">Eiseniibacteriota bacterium</name>
    <dbReference type="NCBI Taxonomy" id="2212470"/>
    <lineage>
        <taxon>Bacteria</taxon>
        <taxon>Candidatus Eiseniibacteriota</taxon>
    </lineage>
</organism>
<evidence type="ECO:0000313" key="9">
    <source>
        <dbReference type="Proteomes" id="UP000580839"/>
    </source>
</evidence>
<gene>
    <name evidence="8" type="ORF">HOP12_14195</name>
</gene>
<accession>A0A849SLI5</accession>
<comment type="caution">
    <text evidence="8">The sequence shown here is derived from an EMBL/GenBank/DDBJ whole genome shotgun (WGS) entry which is preliminary data.</text>
</comment>
<dbReference type="AlphaFoldDB" id="A0A849SLI5"/>
<evidence type="ECO:0000313" key="8">
    <source>
        <dbReference type="EMBL" id="NOT35291.1"/>
    </source>
</evidence>
<proteinExistence type="inferred from homology"/>
<evidence type="ECO:0000256" key="4">
    <source>
        <dbReference type="ARBA" id="ARBA00022763"/>
    </source>
</evidence>
<dbReference type="InterPro" id="IPR027417">
    <property type="entry name" value="P-loop_NTPase"/>
</dbReference>
<dbReference type="GO" id="GO:0009432">
    <property type="term" value="P:SOS response"/>
    <property type="evidence" value="ECO:0007669"/>
    <property type="project" value="TreeGrafter"/>
</dbReference>
<keyword evidence="4" id="KW-0227">DNA damage</keyword>
<dbReference type="PANTHER" id="PTHR11059">
    <property type="entry name" value="DNA REPAIR PROTEIN RECN"/>
    <property type="match status" value="1"/>
</dbReference>
<dbReference type="GO" id="GO:0006281">
    <property type="term" value="P:DNA repair"/>
    <property type="evidence" value="ECO:0007669"/>
    <property type="project" value="UniProtKB-KW"/>
</dbReference>
<evidence type="ECO:0000256" key="7">
    <source>
        <dbReference type="ARBA" id="ARBA00033408"/>
    </source>
</evidence>
<evidence type="ECO:0000256" key="3">
    <source>
        <dbReference type="ARBA" id="ARBA00022741"/>
    </source>
</evidence>
<keyword evidence="5" id="KW-0067">ATP-binding</keyword>
<dbReference type="EMBL" id="JABFRW010000186">
    <property type="protein sequence ID" value="NOT35291.1"/>
    <property type="molecule type" value="Genomic_DNA"/>
</dbReference>
<keyword evidence="6" id="KW-0234">DNA repair</keyword>
<dbReference type="GO" id="GO:0006310">
    <property type="term" value="P:DNA recombination"/>
    <property type="evidence" value="ECO:0007669"/>
    <property type="project" value="InterPro"/>
</dbReference>
<reference evidence="8 9" key="1">
    <citation type="submission" date="2020-04" db="EMBL/GenBank/DDBJ databases">
        <title>Metagenomic profiling of ammonia- and methane-oxidizing microorganisms in a Dutch drinking water treatment plant.</title>
        <authorList>
            <person name="Poghosyan L."/>
            <person name="Leucker S."/>
        </authorList>
    </citation>
    <scope>NUCLEOTIDE SEQUENCE [LARGE SCALE GENOMIC DNA]</scope>
    <source>
        <strain evidence="8">S-RSF-IL-03</strain>
    </source>
</reference>
<dbReference type="GO" id="GO:0043590">
    <property type="term" value="C:bacterial nucleoid"/>
    <property type="evidence" value="ECO:0007669"/>
    <property type="project" value="TreeGrafter"/>
</dbReference>
<evidence type="ECO:0000256" key="2">
    <source>
        <dbReference type="ARBA" id="ARBA00021315"/>
    </source>
</evidence>
<evidence type="ECO:0000256" key="1">
    <source>
        <dbReference type="ARBA" id="ARBA00009441"/>
    </source>
</evidence>
<comment type="similarity">
    <text evidence="1">Belongs to the RecN family.</text>
</comment>
<dbReference type="InterPro" id="IPR004604">
    <property type="entry name" value="DNA_recomb/repair_RecN"/>
</dbReference>
<evidence type="ECO:0000256" key="5">
    <source>
        <dbReference type="ARBA" id="ARBA00022840"/>
    </source>
</evidence>
<evidence type="ECO:0000256" key="6">
    <source>
        <dbReference type="ARBA" id="ARBA00023204"/>
    </source>
</evidence>
<dbReference type="Proteomes" id="UP000580839">
    <property type="component" value="Unassembled WGS sequence"/>
</dbReference>
<protein>
    <recommendedName>
        <fullName evidence="2">DNA repair protein RecN</fullName>
    </recommendedName>
    <alternativeName>
        <fullName evidence="7">Recombination protein N</fullName>
    </alternativeName>
</protein>